<evidence type="ECO:0000313" key="4">
    <source>
        <dbReference type="Proteomes" id="UP000215902"/>
    </source>
</evidence>
<evidence type="ECO:0000313" key="3">
    <source>
        <dbReference type="EMBL" id="PAA49501.1"/>
    </source>
</evidence>
<organism evidence="3 4">
    <name type="scientific">Macrostomum lignano</name>
    <dbReference type="NCBI Taxonomy" id="282301"/>
    <lineage>
        <taxon>Eukaryota</taxon>
        <taxon>Metazoa</taxon>
        <taxon>Spiralia</taxon>
        <taxon>Lophotrochozoa</taxon>
        <taxon>Platyhelminthes</taxon>
        <taxon>Rhabditophora</taxon>
        <taxon>Macrostomorpha</taxon>
        <taxon>Macrostomida</taxon>
        <taxon>Macrostomidae</taxon>
        <taxon>Macrostomum</taxon>
    </lineage>
</organism>
<keyword evidence="2" id="KW-0812">Transmembrane</keyword>
<accession>A0A267DJP8</accession>
<proteinExistence type="predicted"/>
<feature type="compositionally biased region" description="Polar residues" evidence="1">
    <location>
        <begin position="426"/>
        <end position="435"/>
    </location>
</feature>
<reference evidence="3 4" key="1">
    <citation type="submission" date="2017-06" db="EMBL/GenBank/DDBJ databases">
        <title>A platform for efficient transgenesis in Macrostomum lignano, a flatworm model organism for stem cell research.</title>
        <authorList>
            <person name="Berezikov E."/>
        </authorList>
    </citation>
    <scope>NUCLEOTIDE SEQUENCE [LARGE SCALE GENOMIC DNA]</scope>
    <source>
        <strain evidence="3">DV1</strain>
        <tissue evidence="3">Whole organism</tissue>
    </source>
</reference>
<keyword evidence="2" id="KW-1133">Transmembrane helix</keyword>
<sequence>QALNTILTYRLLQQLKNCSMNVTKQTILQIFVVIYLKAALVSAGNDVFLQFYMNQVTLWEQENQQTKLQSAMLTGLKDYCSNRANFVTCAINSTSDVSFTASAVVISAGYPVNYKSRYLNVRVGIEFTVGSSRVRLPAAAVAEIAQKQRESVSTSVGYSLVYINAIFYSVPPPVLANKVIVPIFVLGTLVLIIVALALRHHQTKQRRKNLASASSEMRQRRKSEQSTRDNKVAASGADFKAGDLSTGQQKQQLQPDKVALDTEPGSDSKQKQQRHKKKSSKNKSNKSKSKSGKSAGAAIDWSGGGGGNNVAAGVAGSRNGTGEFNNVGFEKSLNEGDPRARQSGVSQQSASNLSEIIQVRSGAASPMQLGQKKQKTRKRTGDAEEDMLMDNSVFKPPEGNLTDDGEHRDGGASGSEVGEDDGVPTLKNSSDQQML</sequence>
<feature type="compositionally biased region" description="Low complexity" evidence="1">
    <location>
        <begin position="309"/>
        <end position="320"/>
    </location>
</feature>
<dbReference type="EMBL" id="NIVC01003858">
    <property type="protein sequence ID" value="PAA49501.1"/>
    <property type="molecule type" value="Genomic_DNA"/>
</dbReference>
<dbReference type="AlphaFoldDB" id="A0A267DJP8"/>
<keyword evidence="4" id="KW-1185">Reference proteome</keyword>
<comment type="caution">
    <text evidence="3">The sequence shown here is derived from an EMBL/GenBank/DDBJ whole genome shotgun (WGS) entry which is preliminary data.</text>
</comment>
<name>A0A267DJP8_9PLAT</name>
<feature type="compositionally biased region" description="Polar residues" evidence="1">
    <location>
        <begin position="343"/>
        <end position="355"/>
    </location>
</feature>
<evidence type="ECO:0000256" key="1">
    <source>
        <dbReference type="SAM" id="MobiDB-lite"/>
    </source>
</evidence>
<feature type="non-terminal residue" evidence="3">
    <location>
        <position position="1"/>
    </location>
</feature>
<feature type="compositionally biased region" description="Basic residues" evidence="1">
    <location>
        <begin position="271"/>
        <end position="291"/>
    </location>
</feature>
<gene>
    <name evidence="3" type="ORF">BOX15_Mlig017839g1</name>
</gene>
<feature type="compositionally biased region" description="Polar residues" evidence="1">
    <location>
        <begin position="245"/>
        <end position="254"/>
    </location>
</feature>
<feature type="compositionally biased region" description="Low complexity" evidence="1">
    <location>
        <begin position="292"/>
        <end position="301"/>
    </location>
</feature>
<feature type="transmembrane region" description="Helical" evidence="2">
    <location>
        <begin position="179"/>
        <end position="198"/>
    </location>
</feature>
<protein>
    <submittedName>
        <fullName evidence="3">Uncharacterized protein</fullName>
    </submittedName>
</protein>
<evidence type="ECO:0000256" key="2">
    <source>
        <dbReference type="SAM" id="Phobius"/>
    </source>
</evidence>
<keyword evidence="2" id="KW-0472">Membrane</keyword>
<feature type="compositionally biased region" description="Basic and acidic residues" evidence="1">
    <location>
        <begin position="222"/>
        <end position="231"/>
    </location>
</feature>
<feature type="region of interest" description="Disordered" evidence="1">
    <location>
        <begin position="204"/>
        <end position="435"/>
    </location>
</feature>
<dbReference type="Proteomes" id="UP000215902">
    <property type="component" value="Unassembled WGS sequence"/>
</dbReference>